<organism evidence="1 2">
    <name type="scientific">Naganishia onofrii</name>
    <dbReference type="NCBI Taxonomy" id="1851511"/>
    <lineage>
        <taxon>Eukaryota</taxon>
        <taxon>Fungi</taxon>
        <taxon>Dikarya</taxon>
        <taxon>Basidiomycota</taxon>
        <taxon>Agaricomycotina</taxon>
        <taxon>Tremellomycetes</taxon>
        <taxon>Filobasidiales</taxon>
        <taxon>Filobasidiaceae</taxon>
        <taxon>Naganishia</taxon>
    </lineage>
</organism>
<proteinExistence type="predicted"/>
<evidence type="ECO:0000313" key="1">
    <source>
        <dbReference type="EMBL" id="KAJ9127399.1"/>
    </source>
</evidence>
<keyword evidence="2" id="KW-1185">Reference proteome</keyword>
<name>A0ACC2XV94_9TREE</name>
<gene>
    <name evidence="1" type="ORF">QFC24_000806</name>
</gene>
<sequence length="1543" mass="170662">MPSRGPIHLSSEEDDKKNVLTPKVTRGIVISEIVRTVTLAGAAGAQAYSAIWTKKHSRHSENEWGLPKRVDLKVWFALGKWQFQVASAACLMAALVASIYLASSRRHTLIRKSTYSLVNTLLLALFTLNAYRNVFPLAAYWPISASEPLWMTWTLSGCLTIAAVFIPLFQPRPAAYYYIDGDEQESDDKVTGDSAIRDPTPHPQLTASLFSATFYSFMDPVLLRAFWSSRSAKPTFDANELPPTRPQDQSKRLDEEYMPLFDPIARRQHGLKERSLFMNILGAFKGVSALMASMMIIKVVAEFLSPVALERLLSYVERNGEEATFRPWIWIALLFIGPIMSSIATQCYGLLSTTTVLRMESIFTQLLFRHALRIRMQDDTTQVKAEVLPSSAREPELIPDLSEEQPAKGHEATEGATAEIPAAIEDTTDTGPEEKTPEKQASLVGRIITLMSADIDQMMEGRDIMLVAVYGPLQIVLGTIFLYQILSWSALVGMLVNFLTLPIPGMLAKLLNDAQADLMKVTDQRVQAVSEALTTLRLVKTFAWEEKVMKQLSAKRDAEIKAIKRTKILNSIIGGVVWMMPVFPMALSYGLYVGVEHQALTAAKVFSSLSVFDMIRGGSWILLDQVQKLITVRVSLQRFDEFLRQTRLLDRFALDKHGSAAQFDKEQSTEEHKLYIRDCDFAWQSSDNTEEVRQSEQSAFRLTVGSLEIPLGQTTIITGSTGCGKTSLLMALLGEMDQLPRSPQSCVNLPRTQGVALCMQTAWVMEGTVKDNIIFGSMYDETRYRQVLYQCALTQDLELWEAGDQTELGEKGLTASGGQKARISLARAVYSSAQTLLLDDVLAALDLHTTKSIVDRLFGGDLLKGRTVVVVTHHASLMRPVSDFVISISPNGVVHSPEPLDRTSRSGSNSETSSTLDADLFNDSKIIEDIDRKPTGKLLVGEEKAQGKVSRRTILQYFASAGGLFYWTIYFSDIILGEVLFAYCNLWLGIWSRAYEDTDPAKVSITYYLGIYIILMAIQIVSYCSSSLILTFGCLRASRDLHRRLTTSVLVSTLRWLDTTPTGNMISRFTKDMKSCDSALTRVFQGFSELTITLAMKFVLLVWLVPAFAPLALAVGFVGGLVGEFYVRAQMDVKRESSNAKSPLYSQFAAAISGCISIRAFDAGMRVQSQLQRQADHYTRCATAMYNLNRWINIRVDVLGAIFSSGLAFFLVYGSNNFDSVLIGFGLNQAVSVSEIILHWVKVSNEFEVQCNSVERINEFLNIDREPEATSTGEPPASWPTSGEIVFDNVSVRYFAGGPQVLKDLSFRIESGSRVGIIGRTGSGKSTLALALLRLIPLEGSIRISGQDTKKLNLQAVRSNIMSIPQDPTLLAGTLRTNLDPFEEFEDADLYQAMKISGLGSGGMSARGKNRGSSTAKLTLDSEIASGGSNLSQGQRQLVSLARALVRDSKILILDEATASVDFETDQLVQQAIRNLHGVTILTIAHRLATIMDYDFLLVFGDGKILEYDTPKALLANSKGLLRSLVDSSAEKQDLERLAGYIA</sequence>
<dbReference type="Proteomes" id="UP001234202">
    <property type="component" value="Unassembled WGS sequence"/>
</dbReference>
<reference evidence="1" key="1">
    <citation type="submission" date="2023-04" db="EMBL/GenBank/DDBJ databases">
        <title>Draft Genome sequencing of Naganishia species isolated from polar environments using Oxford Nanopore Technology.</title>
        <authorList>
            <person name="Leo P."/>
            <person name="Venkateswaran K."/>
        </authorList>
    </citation>
    <scope>NUCLEOTIDE SEQUENCE</scope>
    <source>
        <strain evidence="1">DBVPG 5303</strain>
    </source>
</reference>
<dbReference type="EMBL" id="JASBWV010000002">
    <property type="protein sequence ID" value="KAJ9127399.1"/>
    <property type="molecule type" value="Genomic_DNA"/>
</dbReference>
<evidence type="ECO:0000313" key="2">
    <source>
        <dbReference type="Proteomes" id="UP001234202"/>
    </source>
</evidence>
<accession>A0ACC2XV94</accession>
<comment type="caution">
    <text evidence="1">The sequence shown here is derived from an EMBL/GenBank/DDBJ whole genome shotgun (WGS) entry which is preliminary data.</text>
</comment>
<protein>
    <submittedName>
        <fullName evidence="1">Uncharacterized protein</fullName>
    </submittedName>
</protein>